<dbReference type="EMBL" id="PKTG01000085">
    <property type="protein sequence ID" value="PLX17513.1"/>
    <property type="molecule type" value="Genomic_DNA"/>
</dbReference>
<evidence type="ECO:0008006" key="3">
    <source>
        <dbReference type="Google" id="ProtNLM"/>
    </source>
</evidence>
<sequence length="214" mass="25075">FHNLLGITNANREIRPKDSLIASMSDINGNSYKMDQNELEGLKTGNINLIYQKNLFQNINSSRSLFINLKIPTSDFLMDEKDDYDVTVSYSFSQKNSSNIFQYFILGMTSFANPNLGPIPLKKYTTSFLYALERPMSKTIRSIIQLQINQKITDVVPKFNENTYILNWGWKIKRKNRIFTFSIIENLLKFDNSHDFGLYFSRSFRFKRKMPDLK</sequence>
<name>A0A2N5ZFX2_MUIH1</name>
<evidence type="ECO:0000313" key="1">
    <source>
        <dbReference type="EMBL" id="PLX17513.1"/>
    </source>
</evidence>
<reference evidence="1 2" key="1">
    <citation type="submission" date="2017-11" db="EMBL/GenBank/DDBJ databases">
        <title>Genome-resolved metagenomics identifies genetic mobility, metabolic interactions, and unexpected diversity in perchlorate-reducing communities.</title>
        <authorList>
            <person name="Barnum T.P."/>
            <person name="Figueroa I.A."/>
            <person name="Carlstrom C.I."/>
            <person name="Lucas L.N."/>
            <person name="Engelbrektson A.L."/>
            <person name="Coates J.D."/>
        </authorList>
    </citation>
    <scope>NUCLEOTIDE SEQUENCE [LARGE SCALE GENOMIC DNA]</scope>
    <source>
        <strain evidence="1">BM706</strain>
    </source>
</reference>
<dbReference type="AlphaFoldDB" id="A0A2N5ZFX2"/>
<organism evidence="1 2">
    <name type="scientific">Muiribacterium halophilum</name>
    <dbReference type="NCBI Taxonomy" id="2053465"/>
    <lineage>
        <taxon>Bacteria</taxon>
        <taxon>Candidatus Muiribacteriota</taxon>
        <taxon>Candidatus Muiribacteriia</taxon>
        <taxon>Candidatus Muiribacteriales</taxon>
        <taxon>Candidatus Muiribacteriaceae</taxon>
        <taxon>Candidatus Muiribacterium</taxon>
    </lineage>
</organism>
<proteinExistence type="predicted"/>
<protein>
    <recommendedName>
        <fullName evidence="3">Outer membrane protein beta-barrel domain-containing protein</fullName>
    </recommendedName>
</protein>
<feature type="non-terminal residue" evidence="1">
    <location>
        <position position="1"/>
    </location>
</feature>
<dbReference type="Proteomes" id="UP000234857">
    <property type="component" value="Unassembled WGS sequence"/>
</dbReference>
<comment type="caution">
    <text evidence="1">The sequence shown here is derived from an EMBL/GenBank/DDBJ whole genome shotgun (WGS) entry which is preliminary data.</text>
</comment>
<accession>A0A2N5ZFX2</accession>
<gene>
    <name evidence="1" type="ORF">C0601_07080</name>
</gene>
<dbReference type="Pfam" id="PF11383">
    <property type="entry name" value="DUF3187"/>
    <property type="match status" value="1"/>
</dbReference>
<dbReference type="InterPro" id="IPR021523">
    <property type="entry name" value="DUF3187"/>
</dbReference>
<evidence type="ECO:0000313" key="2">
    <source>
        <dbReference type="Proteomes" id="UP000234857"/>
    </source>
</evidence>